<proteinExistence type="inferred from homology"/>
<dbReference type="Proteomes" id="UP000562464">
    <property type="component" value="Unassembled WGS sequence"/>
</dbReference>
<evidence type="ECO:0000259" key="8">
    <source>
        <dbReference type="Pfam" id="PF05848"/>
    </source>
</evidence>
<gene>
    <name evidence="10" type="ORF">HNQ37_000970</name>
</gene>
<dbReference type="Pfam" id="PF05848">
    <property type="entry name" value="CtsR"/>
    <property type="match status" value="1"/>
</dbReference>
<dbReference type="InterPro" id="IPR041908">
    <property type="entry name" value="CtsR_C_sf"/>
</dbReference>
<keyword evidence="6 7" id="KW-0804">Transcription</keyword>
<evidence type="ECO:0000256" key="1">
    <source>
        <dbReference type="ARBA" id="ARBA00010189"/>
    </source>
</evidence>
<evidence type="ECO:0000256" key="6">
    <source>
        <dbReference type="ARBA" id="ARBA00023163"/>
    </source>
</evidence>
<dbReference type="InterPro" id="IPR041902">
    <property type="entry name" value="CtsR_N_sf"/>
</dbReference>
<organism evidence="10 11">
    <name type="scientific">Lactovum miscens</name>
    <dbReference type="NCBI Taxonomy" id="190387"/>
    <lineage>
        <taxon>Bacteria</taxon>
        <taxon>Bacillati</taxon>
        <taxon>Bacillota</taxon>
        <taxon>Bacilli</taxon>
        <taxon>Lactobacillales</taxon>
        <taxon>Streptococcaceae</taxon>
        <taxon>Lactovum</taxon>
    </lineage>
</organism>
<accession>A0A841C9L1</accession>
<dbReference type="Pfam" id="PF17727">
    <property type="entry name" value="CtsR_C"/>
    <property type="match status" value="1"/>
</dbReference>
<dbReference type="PIRSF" id="PIRSF010607">
    <property type="entry name" value="Txn_repr_CtsR"/>
    <property type="match status" value="1"/>
</dbReference>
<dbReference type="GO" id="GO:0006355">
    <property type="term" value="P:regulation of DNA-templated transcription"/>
    <property type="evidence" value="ECO:0007669"/>
    <property type="project" value="UniProtKB-UniRule"/>
</dbReference>
<feature type="domain" description="CtsR C-terminal dimerization" evidence="9">
    <location>
        <begin position="78"/>
        <end position="141"/>
    </location>
</feature>
<protein>
    <recommendedName>
        <fullName evidence="2 7">Transcriptional regulator CtsR</fullName>
    </recommendedName>
</protein>
<keyword evidence="11" id="KW-1185">Reference proteome</keyword>
<dbReference type="Gene3D" id="1.10.1200.150">
    <property type="entry name" value="Transcriptional regulator CtsR, C-terminal domain"/>
    <property type="match status" value="1"/>
</dbReference>
<evidence type="ECO:0000256" key="3">
    <source>
        <dbReference type="ARBA" id="ARBA00022491"/>
    </source>
</evidence>
<evidence type="ECO:0000256" key="5">
    <source>
        <dbReference type="ARBA" id="ARBA00023125"/>
    </source>
</evidence>
<keyword evidence="5 7" id="KW-0238">DNA-binding</keyword>
<dbReference type="AlphaFoldDB" id="A0A841C9L1"/>
<dbReference type="EMBL" id="JACHHV010000014">
    <property type="protein sequence ID" value="MBB5888079.1"/>
    <property type="molecule type" value="Genomic_DNA"/>
</dbReference>
<dbReference type="InterPro" id="IPR041473">
    <property type="entry name" value="CtsR_C"/>
</dbReference>
<evidence type="ECO:0000256" key="2">
    <source>
        <dbReference type="ARBA" id="ARBA00014129"/>
    </source>
</evidence>
<evidence type="ECO:0000256" key="7">
    <source>
        <dbReference type="PIRNR" id="PIRNR010607"/>
    </source>
</evidence>
<evidence type="ECO:0000313" key="11">
    <source>
        <dbReference type="Proteomes" id="UP000562464"/>
    </source>
</evidence>
<dbReference type="Gene3D" id="3.30.56.130">
    <property type="entry name" value="Transcriptional regulator CtsR, winged HTH domain"/>
    <property type="match status" value="1"/>
</dbReference>
<feature type="domain" description="CtsR N-terminal HTH" evidence="8">
    <location>
        <begin position="3"/>
        <end position="73"/>
    </location>
</feature>
<evidence type="ECO:0000259" key="9">
    <source>
        <dbReference type="Pfam" id="PF17727"/>
    </source>
</evidence>
<sequence>MENTSDMIEAYLKQLLAQAQASEIEIKRSELAERFSVVPSQINYVIKTRFNSNQGFDVESKRGGGGYIKIVKFDYSSKHDFLSDFYQRLPYLLTSQDMREVLQMLFEENILTQQEGNLLLVVLSSDKISDLTRGHLLHEVLQRLDRN</sequence>
<reference evidence="10 11" key="1">
    <citation type="submission" date="2020-08" db="EMBL/GenBank/DDBJ databases">
        <title>Genomic Encyclopedia of Type Strains, Phase IV (KMG-IV): sequencing the most valuable type-strain genomes for metagenomic binning, comparative biology and taxonomic classification.</title>
        <authorList>
            <person name="Goeker M."/>
        </authorList>
    </citation>
    <scope>NUCLEOTIDE SEQUENCE [LARGE SCALE GENOMIC DNA]</scope>
    <source>
        <strain evidence="10 11">DSM 14925</strain>
    </source>
</reference>
<comment type="similarity">
    <text evidence="1 7">Belongs to the CtsR family.</text>
</comment>
<evidence type="ECO:0000313" key="10">
    <source>
        <dbReference type="EMBL" id="MBB5888079.1"/>
    </source>
</evidence>
<comment type="caution">
    <text evidence="10">The sequence shown here is derived from an EMBL/GenBank/DDBJ whole genome shotgun (WGS) entry which is preliminary data.</text>
</comment>
<keyword evidence="3 7" id="KW-0678">Repressor</keyword>
<dbReference type="InterPro" id="IPR040465">
    <property type="entry name" value="CtsR_N"/>
</dbReference>
<dbReference type="InterPro" id="IPR008463">
    <property type="entry name" value="CtsR"/>
</dbReference>
<evidence type="ECO:0000256" key="4">
    <source>
        <dbReference type="ARBA" id="ARBA00023015"/>
    </source>
</evidence>
<dbReference type="RefSeq" id="WP_183539795.1">
    <property type="nucleotide sequence ID" value="NZ_JACHHV010000014.1"/>
</dbReference>
<keyword evidence="4 7" id="KW-0805">Transcription regulation</keyword>
<dbReference type="GO" id="GO:0003677">
    <property type="term" value="F:DNA binding"/>
    <property type="evidence" value="ECO:0007669"/>
    <property type="project" value="UniProtKB-UniRule"/>
</dbReference>
<name>A0A841C9L1_9LACT</name>